<keyword evidence="1" id="KW-0732">Signal</keyword>
<dbReference type="OrthoDB" id="792233at2"/>
<dbReference type="PROSITE" id="PS51257">
    <property type="entry name" value="PROKAR_LIPOPROTEIN"/>
    <property type="match status" value="1"/>
</dbReference>
<gene>
    <name evidence="2" type="ORF">BDD43_1480</name>
</gene>
<dbReference type="EMBL" id="RBKU01000001">
    <property type="protein sequence ID" value="RKR81335.1"/>
    <property type="molecule type" value="Genomic_DNA"/>
</dbReference>
<proteinExistence type="predicted"/>
<comment type="caution">
    <text evidence="2">The sequence shown here is derived from an EMBL/GenBank/DDBJ whole genome shotgun (WGS) entry which is preliminary data.</text>
</comment>
<dbReference type="Proteomes" id="UP000268007">
    <property type="component" value="Unassembled WGS sequence"/>
</dbReference>
<name>A0A495IXC8_9SPHI</name>
<feature type="signal peptide" evidence="1">
    <location>
        <begin position="1"/>
        <end position="19"/>
    </location>
</feature>
<dbReference type="RefSeq" id="WP_147425586.1">
    <property type="nucleotide sequence ID" value="NZ_RBKU01000001.1"/>
</dbReference>
<protein>
    <recommendedName>
        <fullName evidence="4">Lipid-binding hydrolase</fullName>
    </recommendedName>
</protein>
<evidence type="ECO:0000313" key="2">
    <source>
        <dbReference type="EMBL" id="RKR81335.1"/>
    </source>
</evidence>
<dbReference type="Pfam" id="PF19765">
    <property type="entry name" value="DUF6252"/>
    <property type="match status" value="1"/>
</dbReference>
<evidence type="ECO:0008006" key="4">
    <source>
        <dbReference type="Google" id="ProtNLM"/>
    </source>
</evidence>
<evidence type="ECO:0000313" key="3">
    <source>
        <dbReference type="Proteomes" id="UP000268007"/>
    </source>
</evidence>
<organism evidence="2 3">
    <name type="scientific">Mucilaginibacter gracilis</name>
    <dbReference type="NCBI Taxonomy" id="423350"/>
    <lineage>
        <taxon>Bacteria</taxon>
        <taxon>Pseudomonadati</taxon>
        <taxon>Bacteroidota</taxon>
        <taxon>Sphingobacteriia</taxon>
        <taxon>Sphingobacteriales</taxon>
        <taxon>Sphingobacteriaceae</taxon>
        <taxon>Mucilaginibacter</taxon>
    </lineage>
</organism>
<accession>A0A495IXC8</accession>
<feature type="chain" id="PRO_5019856186" description="Lipid-binding hydrolase" evidence="1">
    <location>
        <begin position="20"/>
        <end position="160"/>
    </location>
</feature>
<keyword evidence="3" id="KW-1185">Reference proteome</keyword>
<dbReference type="AlphaFoldDB" id="A0A495IXC8"/>
<reference evidence="2 3" key="1">
    <citation type="submission" date="2018-10" db="EMBL/GenBank/DDBJ databases">
        <title>Genomic Encyclopedia of Archaeal and Bacterial Type Strains, Phase II (KMG-II): from individual species to whole genera.</title>
        <authorList>
            <person name="Goeker M."/>
        </authorList>
    </citation>
    <scope>NUCLEOTIDE SEQUENCE [LARGE SCALE GENOMIC DNA]</scope>
    <source>
        <strain evidence="2 3">DSM 18602</strain>
    </source>
</reference>
<sequence>MKNRLILCLAVAATMIMYACKKTDDKVIDTNFYMTALNNNNSWTAIPFAGFLGDSLYLQGSNSEKAIMMKIKFGSLGKYPLTGNQSLYVTNIGGDVLSVKYVLRADTVSSVTLTSYDADKQIFEGTFDLSFIQTFPVVTNPAKVSFSNGKFRIRRGAFEL</sequence>
<dbReference type="InterPro" id="IPR046219">
    <property type="entry name" value="DUF6252"/>
</dbReference>
<evidence type="ECO:0000256" key="1">
    <source>
        <dbReference type="SAM" id="SignalP"/>
    </source>
</evidence>